<evidence type="ECO:0000313" key="2">
    <source>
        <dbReference type="EMBL" id="WAX56461.1"/>
    </source>
</evidence>
<evidence type="ECO:0000313" key="3">
    <source>
        <dbReference type="Proteomes" id="UP001164693"/>
    </source>
</evidence>
<dbReference type="Proteomes" id="UP001164693">
    <property type="component" value="Chromosome"/>
</dbReference>
<protein>
    <submittedName>
        <fullName evidence="2">DUF3040 domain-containing protein</fullName>
    </submittedName>
</protein>
<keyword evidence="1" id="KW-0472">Membrane</keyword>
<feature type="transmembrane region" description="Helical" evidence="1">
    <location>
        <begin position="50"/>
        <end position="68"/>
    </location>
</feature>
<dbReference type="RefSeq" id="WP_269442994.1">
    <property type="nucleotide sequence ID" value="NZ_CP097463.1"/>
</dbReference>
<gene>
    <name evidence="2" type="ORF">M6B22_18270</name>
</gene>
<accession>A0ABY7JZG5</accession>
<organism evidence="2 3">
    <name type="scientific">Jatrophihabitans cynanchi</name>
    <dbReference type="NCBI Taxonomy" id="2944128"/>
    <lineage>
        <taxon>Bacteria</taxon>
        <taxon>Bacillati</taxon>
        <taxon>Actinomycetota</taxon>
        <taxon>Actinomycetes</taxon>
        <taxon>Jatrophihabitantales</taxon>
        <taxon>Jatrophihabitantaceae</taxon>
        <taxon>Jatrophihabitans</taxon>
    </lineage>
</organism>
<keyword evidence="1" id="KW-0812">Transmembrane</keyword>
<dbReference type="Pfam" id="PF11239">
    <property type="entry name" value="DUF3040"/>
    <property type="match status" value="1"/>
</dbReference>
<reference evidence="2" key="1">
    <citation type="submission" date="2022-05" db="EMBL/GenBank/DDBJ databases">
        <title>Jatrophihabitans sp. SB3-54 whole genome sequence.</title>
        <authorList>
            <person name="Suh M.K."/>
            <person name="Eom M.K."/>
            <person name="Kim J.S."/>
            <person name="Kim H.S."/>
            <person name="Do H.E."/>
            <person name="Shin Y.K."/>
            <person name="Lee J.-S."/>
        </authorList>
    </citation>
    <scope>NUCLEOTIDE SEQUENCE</scope>
    <source>
        <strain evidence="2">SB3-54</strain>
    </source>
</reference>
<name>A0ABY7JZG5_9ACTN</name>
<evidence type="ECO:0000256" key="1">
    <source>
        <dbReference type="SAM" id="Phobius"/>
    </source>
</evidence>
<dbReference type="InterPro" id="IPR021401">
    <property type="entry name" value="DUF3040"/>
</dbReference>
<sequence>MTMSKDERRVLAEFEAELSTPEGRWASGRAAARRMGRGTARVRGVLRGKVAALAVIVVAAAACAPTIVYAPGPAASSITAALGAIAGCLATVLWCSRRRPARPPR</sequence>
<proteinExistence type="predicted"/>
<keyword evidence="1" id="KW-1133">Transmembrane helix</keyword>
<feature type="transmembrane region" description="Helical" evidence="1">
    <location>
        <begin position="74"/>
        <end position="95"/>
    </location>
</feature>
<keyword evidence="3" id="KW-1185">Reference proteome</keyword>
<dbReference type="EMBL" id="CP097463">
    <property type="protein sequence ID" value="WAX56461.1"/>
    <property type="molecule type" value="Genomic_DNA"/>
</dbReference>